<dbReference type="EMBL" id="BARS01055826">
    <property type="protein sequence ID" value="GAG49318.1"/>
    <property type="molecule type" value="Genomic_DNA"/>
</dbReference>
<gene>
    <name evidence="2" type="ORF">S01H1_82363</name>
</gene>
<accession>X0YL91</accession>
<protein>
    <submittedName>
        <fullName evidence="2">Uncharacterized protein</fullName>
    </submittedName>
</protein>
<name>X0YL91_9ZZZZ</name>
<evidence type="ECO:0000313" key="2">
    <source>
        <dbReference type="EMBL" id="GAG49318.1"/>
    </source>
</evidence>
<reference evidence="2" key="1">
    <citation type="journal article" date="2014" name="Front. Microbiol.">
        <title>High frequency of phylogenetically diverse reductive dehalogenase-homologous genes in deep subseafloor sedimentary metagenomes.</title>
        <authorList>
            <person name="Kawai M."/>
            <person name="Futagami T."/>
            <person name="Toyoda A."/>
            <person name="Takaki Y."/>
            <person name="Nishi S."/>
            <person name="Hori S."/>
            <person name="Arai W."/>
            <person name="Tsubouchi T."/>
            <person name="Morono Y."/>
            <person name="Uchiyama I."/>
            <person name="Ito T."/>
            <person name="Fujiyama A."/>
            <person name="Inagaki F."/>
            <person name="Takami H."/>
        </authorList>
    </citation>
    <scope>NUCLEOTIDE SEQUENCE</scope>
    <source>
        <strain evidence="2">Expedition CK06-06</strain>
    </source>
</reference>
<feature type="compositionally biased region" description="Basic and acidic residues" evidence="1">
    <location>
        <begin position="88"/>
        <end position="103"/>
    </location>
</feature>
<proteinExistence type="predicted"/>
<organism evidence="2">
    <name type="scientific">marine sediment metagenome</name>
    <dbReference type="NCBI Taxonomy" id="412755"/>
    <lineage>
        <taxon>unclassified sequences</taxon>
        <taxon>metagenomes</taxon>
        <taxon>ecological metagenomes</taxon>
    </lineage>
</organism>
<sequence>MIRGGDVETLEGWEDKDVVLSLIVPGITPGTSLRLERVKILRVEGSYILCQDTRGRAQVYVLNHVLGWEPYDPVSKFALAEQKNEDIAAGREAAEPEKKEDSGIRVVHQAGR</sequence>
<evidence type="ECO:0000256" key="1">
    <source>
        <dbReference type="SAM" id="MobiDB-lite"/>
    </source>
</evidence>
<dbReference type="AlphaFoldDB" id="X0YL91"/>
<feature type="region of interest" description="Disordered" evidence="1">
    <location>
        <begin position="88"/>
        <end position="112"/>
    </location>
</feature>
<comment type="caution">
    <text evidence="2">The sequence shown here is derived from an EMBL/GenBank/DDBJ whole genome shotgun (WGS) entry which is preliminary data.</text>
</comment>